<dbReference type="Proteomes" id="UP000179627">
    <property type="component" value="Unassembled WGS sequence"/>
</dbReference>
<keyword evidence="6 9" id="KW-0472">Membrane</keyword>
<sequence>MLGAGAAALLVALTATPVVLGAMRQLAAIDHVNERSSHQVPTPRGGGIAVALGLFAGVLVLTLSRSQADAPDLLPMTLGVTLFGLAGLAEDVVGIAPLRRLVLQLLAALAVAATIVVDVALDPEATRPGMLLLAAALVGPVWLTAFVNAFNFMDGINGISAAQAAVAGGALVVAGNLHDAPTLVAGGALVAGAALGFAPFNFPRARIFLGDVGSYTLGAALAVLTLHAVVIGLPVEAALAPLLLYLADTGVTLLRRIRRGERYYLPHRTHTYQQLTDLGWTHTRVTLTVTALVAALSALGLQGTRGGLATRVAADLGIAAILAGYLAAPRLVASARTRRPGSSRALAAQPPAQNPTDGSTRHLVPQQRQQDELRPTRALRSPAGPEKAEAERLGTERRQPPS</sequence>
<feature type="transmembrane region" description="Helical" evidence="9">
    <location>
        <begin position="278"/>
        <end position="302"/>
    </location>
</feature>
<feature type="transmembrane region" description="Helical" evidence="9">
    <location>
        <begin position="212"/>
        <end position="233"/>
    </location>
</feature>
<dbReference type="InterPro" id="IPR000715">
    <property type="entry name" value="Glycosyl_transferase_4"/>
</dbReference>
<dbReference type="AlphaFoldDB" id="A0A1S1RHL6"/>
<feature type="transmembrane region" description="Helical" evidence="9">
    <location>
        <begin position="70"/>
        <end position="89"/>
    </location>
</feature>
<comment type="cofactor">
    <cofactor evidence="7">
        <name>Mg(2+)</name>
        <dbReference type="ChEBI" id="CHEBI:18420"/>
    </cofactor>
</comment>
<feature type="transmembrane region" description="Helical" evidence="9">
    <location>
        <begin position="308"/>
        <end position="328"/>
    </location>
</feature>
<reference evidence="11" key="1">
    <citation type="submission" date="2016-07" db="EMBL/GenBank/DDBJ databases">
        <title>Sequence Frankia sp. strain CcI1.17.</title>
        <authorList>
            <person name="Ghodhbane-Gtari F."/>
            <person name="Swanson E."/>
            <person name="Gueddou A."/>
            <person name="Morris K."/>
            <person name="Hezbri K."/>
            <person name="Ktari A."/>
            <person name="Nouioui I."/>
            <person name="Abebe-Akele F."/>
            <person name="Simpson S."/>
            <person name="Thomas K."/>
            <person name="Gtari M."/>
            <person name="Tisa L.S."/>
            <person name="Hurst S."/>
        </authorList>
    </citation>
    <scope>NUCLEOTIDE SEQUENCE [LARGE SCALE GENOMIC DNA]</scope>
    <source>
        <strain evidence="11">Cc1.17</strain>
    </source>
</reference>
<evidence type="ECO:0000256" key="3">
    <source>
        <dbReference type="ARBA" id="ARBA00022679"/>
    </source>
</evidence>
<feature type="compositionally biased region" description="Basic and acidic residues" evidence="8">
    <location>
        <begin position="386"/>
        <end position="402"/>
    </location>
</feature>
<keyword evidence="5 9" id="KW-1133">Transmembrane helix</keyword>
<comment type="caution">
    <text evidence="10">The sequence shown here is derived from an EMBL/GenBank/DDBJ whole genome shotgun (WGS) entry which is preliminary data.</text>
</comment>
<evidence type="ECO:0000256" key="6">
    <source>
        <dbReference type="ARBA" id="ARBA00023136"/>
    </source>
</evidence>
<keyword evidence="2" id="KW-1003">Cell membrane</keyword>
<dbReference type="PANTHER" id="PTHR22926:SF3">
    <property type="entry name" value="UNDECAPRENYL-PHOSPHATE ALPHA-N-ACETYLGLUCOSAMINYL 1-PHOSPHATE TRANSFERASE"/>
    <property type="match status" value="1"/>
</dbReference>
<keyword evidence="7" id="KW-0479">Metal-binding</keyword>
<feature type="transmembrane region" description="Helical" evidence="9">
    <location>
        <begin position="239"/>
        <end position="257"/>
    </location>
</feature>
<feature type="binding site" evidence="7">
    <location>
        <position position="211"/>
    </location>
    <ligand>
        <name>Mg(2+)</name>
        <dbReference type="ChEBI" id="CHEBI:18420"/>
    </ligand>
</feature>
<proteinExistence type="predicted"/>
<accession>A0A1S1RHL6</accession>
<evidence type="ECO:0000256" key="5">
    <source>
        <dbReference type="ARBA" id="ARBA00022989"/>
    </source>
</evidence>
<feature type="transmembrane region" description="Helical" evidence="9">
    <location>
        <begin position="180"/>
        <end position="200"/>
    </location>
</feature>
<organism evidence="10 11">
    <name type="scientific">Parafrankia colletiae</name>
    <dbReference type="NCBI Taxonomy" id="573497"/>
    <lineage>
        <taxon>Bacteria</taxon>
        <taxon>Bacillati</taxon>
        <taxon>Actinomycetota</taxon>
        <taxon>Actinomycetes</taxon>
        <taxon>Frankiales</taxon>
        <taxon>Frankiaceae</taxon>
        <taxon>Parafrankia</taxon>
    </lineage>
</organism>
<evidence type="ECO:0000256" key="2">
    <source>
        <dbReference type="ARBA" id="ARBA00022475"/>
    </source>
</evidence>
<evidence type="ECO:0000313" key="11">
    <source>
        <dbReference type="Proteomes" id="UP000179627"/>
    </source>
</evidence>
<evidence type="ECO:0000256" key="9">
    <source>
        <dbReference type="SAM" id="Phobius"/>
    </source>
</evidence>
<evidence type="ECO:0000256" key="1">
    <source>
        <dbReference type="ARBA" id="ARBA00004651"/>
    </source>
</evidence>
<feature type="transmembrane region" description="Helical" evidence="9">
    <location>
        <begin position="130"/>
        <end position="150"/>
    </location>
</feature>
<dbReference type="GO" id="GO:0046872">
    <property type="term" value="F:metal ion binding"/>
    <property type="evidence" value="ECO:0007669"/>
    <property type="project" value="UniProtKB-KW"/>
</dbReference>
<evidence type="ECO:0000256" key="8">
    <source>
        <dbReference type="SAM" id="MobiDB-lite"/>
    </source>
</evidence>
<evidence type="ECO:0000256" key="4">
    <source>
        <dbReference type="ARBA" id="ARBA00022692"/>
    </source>
</evidence>
<dbReference type="CDD" id="cd06854">
    <property type="entry name" value="GT_WbpL_WbcO_like"/>
    <property type="match status" value="1"/>
</dbReference>
<dbReference type="GO" id="GO:0005886">
    <property type="term" value="C:plasma membrane"/>
    <property type="evidence" value="ECO:0007669"/>
    <property type="project" value="UniProtKB-SubCell"/>
</dbReference>
<feature type="transmembrane region" description="Helical" evidence="9">
    <location>
        <begin position="101"/>
        <end position="121"/>
    </location>
</feature>
<keyword evidence="4 9" id="KW-0812">Transmembrane</keyword>
<keyword evidence="3 10" id="KW-0808">Transferase</keyword>
<dbReference type="GO" id="GO:0016780">
    <property type="term" value="F:phosphotransferase activity, for other substituted phosphate groups"/>
    <property type="evidence" value="ECO:0007669"/>
    <property type="project" value="InterPro"/>
</dbReference>
<feature type="binding site" evidence="7">
    <location>
        <position position="151"/>
    </location>
    <ligand>
        <name>Mg(2+)</name>
        <dbReference type="ChEBI" id="CHEBI:18420"/>
    </ligand>
</feature>
<dbReference type="OrthoDB" id="9783652at2"/>
<protein>
    <submittedName>
        <fullName evidence="10">Glycosyl transferase</fullName>
    </submittedName>
</protein>
<name>A0A1S1RHL6_9ACTN</name>
<evidence type="ECO:0000313" key="10">
    <source>
        <dbReference type="EMBL" id="OHV46243.1"/>
    </source>
</evidence>
<keyword evidence="11" id="KW-1185">Reference proteome</keyword>
<feature type="transmembrane region" description="Helical" evidence="9">
    <location>
        <begin position="45"/>
        <end position="63"/>
    </location>
</feature>
<dbReference type="RefSeq" id="WP_071081793.1">
    <property type="nucleotide sequence ID" value="NZ_MBLM01000002.1"/>
</dbReference>
<feature type="region of interest" description="Disordered" evidence="8">
    <location>
        <begin position="338"/>
        <end position="402"/>
    </location>
</feature>
<keyword evidence="7" id="KW-0460">Magnesium</keyword>
<dbReference type="Pfam" id="PF00953">
    <property type="entry name" value="Glycos_transf_4"/>
    <property type="match status" value="1"/>
</dbReference>
<gene>
    <name evidence="10" type="ORF">CC117_00920</name>
</gene>
<dbReference type="GO" id="GO:0071555">
    <property type="term" value="P:cell wall organization"/>
    <property type="evidence" value="ECO:0007669"/>
    <property type="project" value="TreeGrafter"/>
</dbReference>
<dbReference type="EMBL" id="MBLM01000002">
    <property type="protein sequence ID" value="OHV46243.1"/>
    <property type="molecule type" value="Genomic_DNA"/>
</dbReference>
<evidence type="ECO:0000256" key="7">
    <source>
        <dbReference type="PIRSR" id="PIRSR600715-1"/>
    </source>
</evidence>
<dbReference type="GO" id="GO:0009103">
    <property type="term" value="P:lipopolysaccharide biosynthetic process"/>
    <property type="evidence" value="ECO:0007669"/>
    <property type="project" value="TreeGrafter"/>
</dbReference>
<dbReference type="GO" id="GO:0044038">
    <property type="term" value="P:cell wall macromolecule biosynthetic process"/>
    <property type="evidence" value="ECO:0007669"/>
    <property type="project" value="TreeGrafter"/>
</dbReference>
<comment type="subcellular location">
    <subcellularLocation>
        <location evidence="1">Cell membrane</location>
        <topology evidence="1">Multi-pass membrane protein</topology>
    </subcellularLocation>
</comment>
<dbReference type="PANTHER" id="PTHR22926">
    <property type="entry name" value="PHOSPHO-N-ACETYLMURAMOYL-PENTAPEPTIDE-TRANSFERASE"/>
    <property type="match status" value="1"/>
</dbReference>